<dbReference type="EMBL" id="MH460463">
    <property type="protein sequence ID" value="AXG67158.1"/>
    <property type="molecule type" value="Genomic_DNA"/>
</dbReference>
<evidence type="ECO:0000256" key="1">
    <source>
        <dbReference type="SAM" id="MobiDB-lite"/>
    </source>
</evidence>
<dbReference type="CDD" id="cd14737">
    <property type="entry name" value="PAAR_1"/>
    <property type="match status" value="1"/>
</dbReference>
<dbReference type="Gene3D" id="2.60.200.60">
    <property type="match status" value="1"/>
</dbReference>
<evidence type="ECO:0000313" key="3">
    <source>
        <dbReference type="Proteomes" id="UP000262440"/>
    </source>
</evidence>
<gene>
    <name evidence="2" type="ORF">AD1_114</name>
</gene>
<dbReference type="InterPro" id="IPR008727">
    <property type="entry name" value="PAAR_motif"/>
</dbReference>
<feature type="region of interest" description="Disordered" evidence="1">
    <location>
        <begin position="29"/>
        <end position="96"/>
    </location>
</feature>
<dbReference type="Proteomes" id="UP000262440">
    <property type="component" value="Segment"/>
</dbReference>
<feature type="compositionally biased region" description="Polar residues" evidence="1">
    <location>
        <begin position="82"/>
        <end position="96"/>
    </location>
</feature>
<accession>A0A384ZY28</accession>
<name>A0A384ZY28_9CAUD</name>
<organism evidence="2 3">
    <name type="scientific">Dickeya phage vB_DsoM_AD1</name>
    <dbReference type="NCBI Taxonomy" id="2283029"/>
    <lineage>
        <taxon>Viruses</taxon>
        <taxon>Duplodnaviria</taxon>
        <taxon>Heunggongvirae</taxon>
        <taxon>Uroviricota</taxon>
        <taxon>Caudoviricetes</taxon>
        <taxon>Alexandravirus</taxon>
        <taxon>Alexandravirus AD1</taxon>
    </lineage>
</organism>
<evidence type="ECO:0000313" key="2">
    <source>
        <dbReference type="EMBL" id="AXG67158.1"/>
    </source>
</evidence>
<sequence length="96" mass="9950">MGQKAIRLGTDLSTGHNGYFPVVPAQASSNVLVNGKGSVRQGDSYRPHWKPKKPPHTGKATSSSSVRVNGKPAQRAGDANSCGDTASNGSSNVRFG</sequence>
<proteinExistence type="predicted"/>
<protein>
    <submittedName>
        <fullName evidence="2">Putative baseplate spike protein</fullName>
    </submittedName>
</protein>
<feature type="compositionally biased region" description="Basic residues" evidence="1">
    <location>
        <begin position="47"/>
        <end position="56"/>
    </location>
</feature>
<dbReference type="Pfam" id="PF05488">
    <property type="entry name" value="PAAR_motif"/>
    <property type="match status" value="1"/>
</dbReference>
<reference evidence="2 3" key="1">
    <citation type="journal article" date="2018" name="Front. Microbiol.">
        <title>Jumbo Bacteriophages Are Represented Within an Increasing Diversity of Environmental Viruses Infecting the Emerging Phytopathogen, Dickeya solani.</title>
        <authorList>
            <person name="Day A.W."/>
            <person name="Ahn J."/>
            <person name="Salmond G.P.C."/>
        </authorList>
    </citation>
    <scope>NUCLEOTIDE SEQUENCE [LARGE SCALE GENOMIC DNA]</scope>
</reference>
<keyword evidence="3" id="KW-1185">Reference proteome</keyword>